<dbReference type="Pfam" id="PF01761">
    <property type="entry name" value="DHQ_synthase"/>
    <property type="match status" value="1"/>
</dbReference>
<evidence type="ECO:0000256" key="16">
    <source>
        <dbReference type="ARBA" id="ARBA00023141"/>
    </source>
</evidence>
<dbReference type="GO" id="GO:0009423">
    <property type="term" value="P:chorismate biosynthetic process"/>
    <property type="evidence" value="ECO:0007669"/>
    <property type="project" value="UniProtKB-UniRule"/>
</dbReference>
<comment type="cofactor">
    <cofactor evidence="2">
        <name>NAD(+)</name>
        <dbReference type="ChEBI" id="CHEBI:57540"/>
    </cofactor>
</comment>
<evidence type="ECO:0000259" key="21">
    <source>
        <dbReference type="Pfam" id="PF24621"/>
    </source>
</evidence>
<dbReference type="AlphaFoldDB" id="A0A1T5BVW3"/>
<evidence type="ECO:0000256" key="1">
    <source>
        <dbReference type="ARBA" id="ARBA00001393"/>
    </source>
</evidence>
<protein>
    <recommendedName>
        <fullName evidence="9 19">3-dehydroquinate synthase</fullName>
        <ecNumber evidence="8 19">4.2.3.4</ecNumber>
    </recommendedName>
</protein>
<accession>A0A1T5BVW3</accession>
<dbReference type="PANTHER" id="PTHR43622:SF7">
    <property type="entry name" value="3-DEHYDROQUINATE SYNTHASE, CHLOROPLASTIC"/>
    <property type="match status" value="1"/>
</dbReference>
<dbReference type="PIRSF" id="PIRSF001455">
    <property type="entry name" value="DHQ_synth"/>
    <property type="match status" value="1"/>
</dbReference>
<evidence type="ECO:0000256" key="12">
    <source>
        <dbReference type="ARBA" id="ARBA00022723"/>
    </source>
</evidence>
<evidence type="ECO:0000256" key="2">
    <source>
        <dbReference type="ARBA" id="ARBA00001911"/>
    </source>
</evidence>
<evidence type="ECO:0000256" key="10">
    <source>
        <dbReference type="ARBA" id="ARBA00022490"/>
    </source>
</evidence>
<comment type="pathway">
    <text evidence="6">Metabolic intermediate biosynthesis; chorismate biosynthesis; chorismate from D-erythrose 4-phosphate and phosphoenolpyruvate: step 2/7.</text>
</comment>
<keyword evidence="10" id="KW-0963">Cytoplasm</keyword>
<dbReference type="STRING" id="889453.SAMN03080601_00658"/>
<feature type="domain" description="3-dehydroquinate synthase C-terminal" evidence="21">
    <location>
        <begin position="223"/>
        <end position="366"/>
    </location>
</feature>
<comment type="subcellular location">
    <subcellularLocation>
        <location evidence="5">Cytoplasm</location>
    </subcellularLocation>
</comment>
<comment type="similarity">
    <text evidence="7">Belongs to the sugar phosphate cyclases superfamily. Dehydroquinate synthase family.</text>
</comment>
<dbReference type="EMBL" id="FUYV01000002">
    <property type="protein sequence ID" value="SKB51492.1"/>
    <property type="molecule type" value="Genomic_DNA"/>
</dbReference>
<dbReference type="GO" id="GO:0009073">
    <property type="term" value="P:aromatic amino acid family biosynthetic process"/>
    <property type="evidence" value="ECO:0007669"/>
    <property type="project" value="UniProtKB-KW"/>
</dbReference>
<dbReference type="InterPro" id="IPR056179">
    <property type="entry name" value="DHQS_C"/>
</dbReference>
<dbReference type="CDD" id="cd08195">
    <property type="entry name" value="DHQS"/>
    <property type="match status" value="1"/>
</dbReference>
<proteinExistence type="inferred from homology"/>
<evidence type="ECO:0000256" key="11">
    <source>
        <dbReference type="ARBA" id="ARBA00022605"/>
    </source>
</evidence>
<dbReference type="GO" id="GO:0008652">
    <property type="term" value="P:amino acid biosynthetic process"/>
    <property type="evidence" value="ECO:0007669"/>
    <property type="project" value="UniProtKB-KW"/>
</dbReference>
<evidence type="ECO:0000313" key="23">
    <source>
        <dbReference type="Proteomes" id="UP000191055"/>
    </source>
</evidence>
<dbReference type="NCBIfam" id="TIGR01357">
    <property type="entry name" value="aroB"/>
    <property type="match status" value="1"/>
</dbReference>
<dbReference type="InterPro" id="IPR050071">
    <property type="entry name" value="Dehydroquinate_synthase"/>
</dbReference>
<dbReference type="PANTHER" id="PTHR43622">
    <property type="entry name" value="3-DEHYDROQUINATE SYNTHASE"/>
    <property type="match status" value="1"/>
</dbReference>
<keyword evidence="18" id="KW-0170">Cobalt</keyword>
<dbReference type="Gene3D" id="3.40.50.1970">
    <property type="match status" value="1"/>
</dbReference>
<evidence type="ECO:0000256" key="4">
    <source>
        <dbReference type="ARBA" id="ARBA00003485"/>
    </source>
</evidence>
<evidence type="ECO:0000256" key="6">
    <source>
        <dbReference type="ARBA" id="ARBA00004661"/>
    </source>
</evidence>
<dbReference type="GO" id="GO:0003856">
    <property type="term" value="F:3-dehydroquinate synthase activity"/>
    <property type="evidence" value="ECO:0007669"/>
    <property type="project" value="UniProtKB-UniRule"/>
</dbReference>
<keyword evidence="12" id="KW-0479">Metal-binding</keyword>
<keyword evidence="23" id="KW-1185">Reference proteome</keyword>
<keyword evidence="17" id="KW-0456">Lyase</keyword>
<evidence type="ECO:0000313" key="22">
    <source>
        <dbReference type="EMBL" id="SKB51492.1"/>
    </source>
</evidence>
<gene>
    <name evidence="22" type="ORF">SAMN03080601_00658</name>
</gene>
<feature type="domain" description="3-dehydroquinate synthase N-terminal" evidence="20">
    <location>
        <begin position="111"/>
        <end position="220"/>
    </location>
</feature>
<evidence type="ECO:0000256" key="9">
    <source>
        <dbReference type="ARBA" id="ARBA00017684"/>
    </source>
</evidence>
<evidence type="ECO:0000259" key="20">
    <source>
        <dbReference type="Pfam" id="PF01761"/>
    </source>
</evidence>
<dbReference type="SUPFAM" id="SSF56796">
    <property type="entry name" value="Dehydroquinate synthase-like"/>
    <property type="match status" value="1"/>
</dbReference>
<reference evidence="22 23" key="1">
    <citation type="submission" date="2017-02" db="EMBL/GenBank/DDBJ databases">
        <authorList>
            <person name="Peterson S.W."/>
        </authorList>
    </citation>
    <scope>NUCLEOTIDE SEQUENCE [LARGE SCALE GENOMIC DNA]</scope>
    <source>
        <strain evidence="22 23">DSM 24412</strain>
    </source>
</reference>
<comment type="function">
    <text evidence="4">Catalyzes the conversion of 3-deoxy-D-arabino-heptulosonate 7-phosphate (DAHP) to dehydroquinate (DHQ).</text>
</comment>
<dbReference type="EC" id="4.2.3.4" evidence="8 19"/>
<dbReference type="InterPro" id="IPR030960">
    <property type="entry name" value="DHQS/DOIS_N"/>
</dbReference>
<dbReference type="Pfam" id="PF24621">
    <property type="entry name" value="DHQS_C"/>
    <property type="match status" value="1"/>
</dbReference>
<dbReference type="Gene3D" id="1.20.1090.10">
    <property type="entry name" value="Dehydroquinate synthase-like - alpha domain"/>
    <property type="match status" value="1"/>
</dbReference>
<evidence type="ECO:0000256" key="3">
    <source>
        <dbReference type="ARBA" id="ARBA00001941"/>
    </source>
</evidence>
<keyword evidence="15" id="KW-0520">NAD</keyword>
<keyword evidence="11" id="KW-0028">Amino-acid biosynthesis</keyword>
<evidence type="ECO:0000256" key="18">
    <source>
        <dbReference type="ARBA" id="ARBA00023285"/>
    </source>
</evidence>
<keyword evidence="13" id="KW-0547">Nucleotide-binding</keyword>
<name>A0A1T5BVW3_9BACT</name>
<evidence type="ECO:0000256" key="13">
    <source>
        <dbReference type="ARBA" id="ARBA00022741"/>
    </source>
</evidence>
<keyword evidence="14" id="KW-0862">Zinc</keyword>
<comment type="catalytic activity">
    <reaction evidence="1">
        <text>7-phospho-2-dehydro-3-deoxy-D-arabino-heptonate = 3-dehydroquinate + phosphate</text>
        <dbReference type="Rhea" id="RHEA:21968"/>
        <dbReference type="ChEBI" id="CHEBI:32364"/>
        <dbReference type="ChEBI" id="CHEBI:43474"/>
        <dbReference type="ChEBI" id="CHEBI:58394"/>
        <dbReference type="EC" id="4.2.3.4"/>
    </reaction>
</comment>
<comment type="cofactor">
    <cofactor evidence="3">
        <name>Co(2+)</name>
        <dbReference type="ChEBI" id="CHEBI:48828"/>
    </cofactor>
</comment>
<keyword evidence="16" id="KW-0057">Aromatic amino acid biosynthesis</keyword>
<dbReference type="GO" id="GO:0005737">
    <property type="term" value="C:cytoplasm"/>
    <property type="evidence" value="ECO:0007669"/>
    <property type="project" value="UniProtKB-SubCell"/>
</dbReference>
<evidence type="ECO:0000256" key="19">
    <source>
        <dbReference type="NCBIfam" id="TIGR01357"/>
    </source>
</evidence>
<evidence type="ECO:0000256" key="15">
    <source>
        <dbReference type="ARBA" id="ARBA00023027"/>
    </source>
</evidence>
<evidence type="ECO:0000256" key="5">
    <source>
        <dbReference type="ARBA" id="ARBA00004496"/>
    </source>
</evidence>
<evidence type="ECO:0000256" key="8">
    <source>
        <dbReference type="ARBA" id="ARBA00013031"/>
    </source>
</evidence>
<dbReference type="InterPro" id="IPR030963">
    <property type="entry name" value="DHQ_synth_fam"/>
</dbReference>
<dbReference type="InterPro" id="IPR016037">
    <property type="entry name" value="DHQ_synth_AroB"/>
</dbReference>
<evidence type="ECO:0000256" key="7">
    <source>
        <dbReference type="ARBA" id="ARBA00005412"/>
    </source>
</evidence>
<dbReference type="GO" id="GO:0046872">
    <property type="term" value="F:metal ion binding"/>
    <property type="evidence" value="ECO:0007669"/>
    <property type="project" value="UniProtKB-KW"/>
</dbReference>
<sequence length="405" mass="46093">MTYSYFIFYDEIPTYRFRERVERTKRDKFKLYVSHPFENIRIHVLHSIMQSLHTQETDVYLADNLPDDLEQLIEPYKNEKIFVLTDKNTHRHCFPQISRIGGISEERCIITGSGDEYKNTETLISVWQKLVEGGANRHALLINLGGGMPCDLGGFAAATFKRGIAFINIPTTLLAQVDASVGGKTGINFMGYKNEIGSFMQAKHVLVDTTLLKTLDQPNLISGFAEMIKHAYLKNEALLQRTLDFDILNPDMEELSNLVAESIKIKDEVVTADPFEKNIRKALNLGHTIGHAFESFALKNNRPVLHGYAVAWGMVAELYLAHIKLGFSIKLVEELASYTQKIYGSFSYSKTDFDYLYDTMTHDKKNQAGRINFTLLRAVGDIAINTHCEKDEIIEALNYYLSHQE</sequence>
<organism evidence="22 23">
    <name type="scientific">Alkalitalea saponilacus</name>
    <dbReference type="NCBI Taxonomy" id="889453"/>
    <lineage>
        <taxon>Bacteria</taxon>
        <taxon>Pseudomonadati</taxon>
        <taxon>Bacteroidota</taxon>
        <taxon>Bacteroidia</taxon>
        <taxon>Marinilabiliales</taxon>
        <taxon>Marinilabiliaceae</taxon>
        <taxon>Alkalitalea</taxon>
    </lineage>
</organism>
<dbReference type="GO" id="GO:0000166">
    <property type="term" value="F:nucleotide binding"/>
    <property type="evidence" value="ECO:0007669"/>
    <property type="project" value="UniProtKB-KW"/>
</dbReference>
<evidence type="ECO:0000256" key="17">
    <source>
        <dbReference type="ARBA" id="ARBA00023239"/>
    </source>
</evidence>
<dbReference type="Proteomes" id="UP000191055">
    <property type="component" value="Unassembled WGS sequence"/>
</dbReference>
<evidence type="ECO:0000256" key="14">
    <source>
        <dbReference type="ARBA" id="ARBA00022833"/>
    </source>
</evidence>